<evidence type="ECO:0000259" key="1">
    <source>
        <dbReference type="SMART" id="SM01007"/>
    </source>
</evidence>
<dbReference type="STRING" id="1325734.A0A428PE28"/>
<gene>
    <name evidence="2" type="ORF">CEP54_011505</name>
</gene>
<dbReference type="InterPro" id="IPR001303">
    <property type="entry name" value="Aldolase_II/adducin_N"/>
</dbReference>
<dbReference type="Gene3D" id="3.40.225.10">
    <property type="entry name" value="Class II aldolase/adducin N-terminal domain"/>
    <property type="match status" value="2"/>
</dbReference>
<dbReference type="PANTHER" id="PTHR10672:SF39">
    <property type="entry name" value="CLASS II ALDOLASE_ADDUCIN N-TERMINAL DOMAIN-CONTAINING PROTEIN"/>
    <property type="match status" value="1"/>
</dbReference>
<dbReference type="AlphaFoldDB" id="A0A428PE28"/>
<proteinExistence type="predicted"/>
<reference evidence="2 3" key="1">
    <citation type="submission" date="2017-06" db="EMBL/GenBank/DDBJ databases">
        <title>Comparative genomic analysis of Ambrosia Fusariam Clade fungi.</title>
        <authorList>
            <person name="Stajich J.E."/>
            <person name="Carrillo J."/>
            <person name="Kijimoto T."/>
            <person name="Eskalen A."/>
            <person name="O'Donnell K."/>
            <person name="Kasson M."/>
        </authorList>
    </citation>
    <scope>NUCLEOTIDE SEQUENCE [LARGE SCALE GENOMIC DNA]</scope>
    <source>
        <strain evidence="2 3">NRRL62584</strain>
    </source>
</reference>
<evidence type="ECO:0000313" key="3">
    <source>
        <dbReference type="Proteomes" id="UP000288168"/>
    </source>
</evidence>
<comment type="caution">
    <text evidence="2">The sequence shown here is derived from an EMBL/GenBank/DDBJ whole genome shotgun (WGS) entry which is preliminary data.</text>
</comment>
<organism evidence="2 3">
    <name type="scientific">Fusarium duplospermum</name>
    <dbReference type="NCBI Taxonomy" id="1325734"/>
    <lineage>
        <taxon>Eukaryota</taxon>
        <taxon>Fungi</taxon>
        <taxon>Dikarya</taxon>
        <taxon>Ascomycota</taxon>
        <taxon>Pezizomycotina</taxon>
        <taxon>Sordariomycetes</taxon>
        <taxon>Hypocreomycetidae</taxon>
        <taxon>Hypocreales</taxon>
        <taxon>Nectriaceae</taxon>
        <taxon>Fusarium</taxon>
        <taxon>Fusarium solani species complex</taxon>
    </lineage>
</organism>
<sequence>MAPSVTETITEQPAPVMSTTGVAQKKVLINGVEKKVNPPQLQVQGKTKDGRALKMRAQPKFDNLEDERLYRKQHLAAACRAFADRGFDEGVAGHISVRDPILTDHFWLNPLVRHFSLMKASDLILVDEDGNIVEGDEPVNLAAFTIHSAIHKARPEVNAACHAHSFKGVVDDDEEGKRIAQALGQAKAAILMNHGLLTVGQTVDEAAFWFISLDKTCQAQLLADAASAAGYKKIFIDEDEADYTVSQVGGPEKGWLAFQPYFDEQVAKSKGEVLN</sequence>
<dbReference type="SUPFAM" id="SSF53639">
    <property type="entry name" value="AraD/HMP-PK domain-like"/>
    <property type="match status" value="1"/>
</dbReference>
<keyword evidence="3" id="KW-1185">Reference proteome</keyword>
<dbReference type="InterPro" id="IPR051017">
    <property type="entry name" value="Aldolase-II_Adducin_sf"/>
</dbReference>
<dbReference type="InterPro" id="IPR036409">
    <property type="entry name" value="Aldolase_II/adducin_N_sf"/>
</dbReference>
<feature type="domain" description="Class II aldolase/adducin N-terminal" evidence="1">
    <location>
        <begin position="73"/>
        <end position="221"/>
    </location>
</feature>
<name>A0A428PE28_9HYPO</name>
<dbReference type="PANTHER" id="PTHR10672">
    <property type="entry name" value="ADDUCIN"/>
    <property type="match status" value="1"/>
</dbReference>
<dbReference type="GO" id="GO:0051015">
    <property type="term" value="F:actin filament binding"/>
    <property type="evidence" value="ECO:0007669"/>
    <property type="project" value="TreeGrafter"/>
</dbReference>
<dbReference type="GO" id="GO:0005856">
    <property type="term" value="C:cytoskeleton"/>
    <property type="evidence" value="ECO:0007669"/>
    <property type="project" value="TreeGrafter"/>
</dbReference>
<dbReference type="EMBL" id="NKCI01000151">
    <property type="protein sequence ID" value="RSL51292.1"/>
    <property type="molecule type" value="Genomic_DNA"/>
</dbReference>
<evidence type="ECO:0000313" key="2">
    <source>
        <dbReference type="EMBL" id="RSL51292.1"/>
    </source>
</evidence>
<dbReference type="OrthoDB" id="3238794at2759"/>
<accession>A0A428PE28</accession>
<protein>
    <recommendedName>
        <fullName evidence="1">Class II aldolase/adducin N-terminal domain-containing protein</fullName>
    </recommendedName>
</protein>
<dbReference type="SMART" id="SM01007">
    <property type="entry name" value="Aldolase_II"/>
    <property type="match status" value="1"/>
</dbReference>
<dbReference type="Proteomes" id="UP000288168">
    <property type="component" value="Unassembled WGS sequence"/>
</dbReference>
<dbReference type="Pfam" id="PF00596">
    <property type="entry name" value="Aldolase_II"/>
    <property type="match status" value="2"/>
</dbReference>